<evidence type="ECO:0000256" key="7">
    <source>
        <dbReference type="SAM" id="MobiDB-lite"/>
    </source>
</evidence>
<dbReference type="AlphaFoldDB" id="A0AB36R7V5"/>
<sequence>MTKAPSGRSDTSKSSVLSSEHLTRDLGRRTASGGVIALCAQALILLTQVGYMALMARLLQPDDFGLVAMAASVTAFVGVFADLGLSMVTVQRKEVDHDTVSALFFVNLGVGFGLMPLAWLMAPVATWLFNDPRVFHLVLILAIAIPITAAGAQHKALLIRHMRWMSLHSVNLGSLVCGCAVGVAMAWGWHFEYWSLAGATLTTALVGTTGQWVLSPWRPTRVANWRNARSAISFGINYSGSQFTNYINRQSDNVLVGWKSGPNELGFYTRAYSLFMLPMTLISGPIGSVIIPMLSRLQTQPDKWARTYLSAMRLTLMINTILCILITINAQEIVEIVYGENWSKSGTILAILSLSLITSISGQFGGWALISLGRARELFVFSIFSSLIRFALFLFAIQWGAPGVAVAWCITSWVFTPVLWLYATRGTELRFKDLVKASSLFFFSYIAIVALFILGESVGTSFNALSMLTEGGLVLKTISTMLIYGAFVVAPYRFAGSMWEDMRLFLDKDVHPEDLKH</sequence>
<evidence type="ECO:0000256" key="1">
    <source>
        <dbReference type="ARBA" id="ARBA00004651"/>
    </source>
</evidence>
<comment type="subcellular location">
    <subcellularLocation>
        <location evidence="1">Cell membrane</location>
        <topology evidence="1">Multi-pass membrane protein</topology>
    </subcellularLocation>
</comment>
<feature type="transmembrane region" description="Helical" evidence="8">
    <location>
        <begin position="134"/>
        <end position="152"/>
    </location>
</feature>
<feature type="transmembrane region" description="Helical" evidence="8">
    <location>
        <begin position="405"/>
        <end position="422"/>
    </location>
</feature>
<feature type="transmembrane region" description="Helical" evidence="8">
    <location>
        <begin position="102"/>
        <end position="122"/>
    </location>
</feature>
<feature type="transmembrane region" description="Helical" evidence="8">
    <location>
        <begin position="474"/>
        <end position="495"/>
    </location>
</feature>
<evidence type="ECO:0000256" key="3">
    <source>
        <dbReference type="ARBA" id="ARBA00022475"/>
    </source>
</evidence>
<feature type="transmembrane region" description="Helical" evidence="8">
    <location>
        <begin position="66"/>
        <end position="90"/>
    </location>
</feature>
<feature type="transmembrane region" description="Helical" evidence="8">
    <location>
        <begin position="434"/>
        <end position="454"/>
    </location>
</feature>
<evidence type="ECO:0008006" key="11">
    <source>
        <dbReference type="Google" id="ProtNLM"/>
    </source>
</evidence>
<keyword evidence="6 8" id="KW-0472">Membrane</keyword>
<gene>
    <name evidence="9" type="ORF">CIT25_19385</name>
</gene>
<accession>A0AB36R7V5</accession>
<feature type="transmembrane region" description="Helical" evidence="8">
    <location>
        <begin position="378"/>
        <end position="399"/>
    </location>
</feature>
<proteinExistence type="inferred from homology"/>
<evidence type="ECO:0000256" key="4">
    <source>
        <dbReference type="ARBA" id="ARBA00022692"/>
    </source>
</evidence>
<feature type="transmembrane region" description="Helical" evidence="8">
    <location>
        <begin position="34"/>
        <end position="54"/>
    </location>
</feature>
<dbReference type="GO" id="GO:0005886">
    <property type="term" value="C:plasma membrane"/>
    <property type="evidence" value="ECO:0007669"/>
    <property type="project" value="UniProtKB-SubCell"/>
</dbReference>
<feature type="transmembrane region" description="Helical" evidence="8">
    <location>
        <begin position="307"/>
        <end position="328"/>
    </location>
</feature>
<feature type="compositionally biased region" description="Polar residues" evidence="7">
    <location>
        <begin position="8"/>
        <end position="20"/>
    </location>
</feature>
<dbReference type="CDD" id="cd13127">
    <property type="entry name" value="MATE_tuaB_like"/>
    <property type="match status" value="1"/>
</dbReference>
<dbReference type="Proteomes" id="UP000216215">
    <property type="component" value="Unassembled WGS sequence"/>
</dbReference>
<keyword evidence="4 8" id="KW-0812">Transmembrane</keyword>
<feature type="region of interest" description="Disordered" evidence="7">
    <location>
        <begin position="1"/>
        <end position="21"/>
    </location>
</feature>
<keyword evidence="10" id="KW-1185">Reference proteome</keyword>
<dbReference type="Pfam" id="PF13440">
    <property type="entry name" value="Polysacc_synt_3"/>
    <property type="match status" value="1"/>
</dbReference>
<organism evidence="9 10">
    <name type="scientific">Mesorhizobium mediterraneum</name>
    <dbReference type="NCBI Taxonomy" id="43617"/>
    <lineage>
        <taxon>Bacteria</taxon>
        <taxon>Pseudomonadati</taxon>
        <taxon>Pseudomonadota</taxon>
        <taxon>Alphaproteobacteria</taxon>
        <taxon>Hyphomicrobiales</taxon>
        <taxon>Phyllobacteriaceae</taxon>
        <taxon>Mesorhizobium</taxon>
    </lineage>
</organism>
<dbReference type="InterPro" id="IPR050833">
    <property type="entry name" value="Poly_Biosynth_Transport"/>
</dbReference>
<evidence type="ECO:0000256" key="8">
    <source>
        <dbReference type="SAM" id="Phobius"/>
    </source>
</evidence>
<evidence type="ECO:0000256" key="5">
    <source>
        <dbReference type="ARBA" id="ARBA00022989"/>
    </source>
</evidence>
<comment type="similarity">
    <text evidence="2">Belongs to the polysaccharide synthase family.</text>
</comment>
<evidence type="ECO:0000256" key="6">
    <source>
        <dbReference type="ARBA" id="ARBA00023136"/>
    </source>
</evidence>
<reference evidence="10" key="1">
    <citation type="submission" date="2017-08" db="EMBL/GenBank/DDBJ databases">
        <title>Mesorhizobium wenxinae sp. nov., a novel rhizobial species isolated from root nodules of chickpea (Cicer arietinum L.).</title>
        <authorList>
            <person name="Zhang J."/>
        </authorList>
    </citation>
    <scope>NUCLEOTIDE SEQUENCE [LARGE SCALE GENOMIC DNA]</scope>
    <source>
        <strain evidence="10">USDA 3392</strain>
    </source>
</reference>
<feature type="transmembrane region" description="Helical" evidence="8">
    <location>
        <begin position="348"/>
        <end position="371"/>
    </location>
</feature>
<name>A0AB36R7V5_9HYPH</name>
<protein>
    <recommendedName>
        <fullName evidence="11">Lipopolysaccharide biosynthesis protein</fullName>
    </recommendedName>
</protein>
<dbReference type="EMBL" id="NPKI01000025">
    <property type="protein sequence ID" value="PAQ00550.1"/>
    <property type="molecule type" value="Genomic_DNA"/>
</dbReference>
<dbReference type="PANTHER" id="PTHR30250">
    <property type="entry name" value="PST FAMILY PREDICTED COLANIC ACID TRANSPORTER"/>
    <property type="match status" value="1"/>
</dbReference>
<evidence type="ECO:0000313" key="9">
    <source>
        <dbReference type="EMBL" id="PAQ00550.1"/>
    </source>
</evidence>
<keyword evidence="3" id="KW-1003">Cell membrane</keyword>
<keyword evidence="5 8" id="KW-1133">Transmembrane helix</keyword>
<dbReference type="PANTHER" id="PTHR30250:SF10">
    <property type="entry name" value="LIPOPOLYSACCHARIDE BIOSYNTHESIS PROTEIN WZXC"/>
    <property type="match status" value="1"/>
</dbReference>
<evidence type="ECO:0000313" key="10">
    <source>
        <dbReference type="Proteomes" id="UP000216215"/>
    </source>
</evidence>
<feature type="transmembrane region" description="Helical" evidence="8">
    <location>
        <begin position="164"/>
        <end position="189"/>
    </location>
</feature>
<evidence type="ECO:0000256" key="2">
    <source>
        <dbReference type="ARBA" id="ARBA00007430"/>
    </source>
</evidence>
<dbReference type="RefSeq" id="WP_095486135.1">
    <property type="nucleotide sequence ID" value="NZ_CP088151.1"/>
</dbReference>
<feature type="transmembrane region" description="Helical" evidence="8">
    <location>
        <begin position="271"/>
        <end position="295"/>
    </location>
</feature>
<comment type="caution">
    <text evidence="9">The sequence shown here is derived from an EMBL/GenBank/DDBJ whole genome shotgun (WGS) entry which is preliminary data.</text>
</comment>